<evidence type="ECO:0000313" key="1">
    <source>
        <dbReference type="EMBL" id="RCK64758.1"/>
    </source>
</evidence>
<sequence length="1110" mass="122764">MLILSELSSQSSVHDSGVVRPNNELACLALLVGSRHAFDLYKIHTNELEFLETIAMANKVLSFATVTIAGQDIIIFLDDLFQIGLIIVDKDLSVTIEVITKLSTKGQVQAFEYPPTIVPNKRNNPTFIAFHVFHSTIQVLHLRTPLTMDEILSKNNPKKRKHGNFDTWWSIHSVPIGRIIVKQLISLDEPENTLAMLYKDISSTFYVRYLEVNGAQKSATMSRQFSEFQEEPRLIIPVAIGGHIALTRSAIFYFPELQIKNLSISKEVKGVTTSGKLSQPYFVKSLVGPNSRVDAQDYVSYTVIDRNRILVVSESGNSSMIYIDLVASSTNTIIVNEVAMLSLGDVTIPNPNGLLHITGDLFFQGSRLSRSVLFLVLPDQPHIHIRAFINGSPPVLDISAGPHEIYTSQGGWSGSEIRKYTSNPCVLEVLETVDLGFKPSKLRIAGDIIMASDPSGGNKVLTTSDLKPFEGNREFPEDLLLYVKDHINGDDLEITQKDLDPNRLDAVAESSLQARYVRDMETVLTYSKAKDICLSNSEGTITFQRADKFVPSSMDGVKIADDECLVLVASWSDKFEIWSYKTGGVHRVYEGVLEGDDSITGSAITWNEANGSITVILLTANLWLQLNFVRDVNGTLEIDNSLSLDFYGDPVSIRKWKSSVVLFSKSGLAPLKRDILLNFYVPTSIACKDIDDVAMTLDNTLVVIYKSGLIEKLQFGIEPLVKLTSHQSLFSRELFIKVLYLDGSDYVIGVLHNKLSDETITSELHLIETTAYETIHVFKLNEGIHVLDICEFDVSPILSESSGIYFVCLTALENAPLPVFNVREKEIVELATGALTEAHLPLELKLNSLTLFDEHGPVFLCSGGFALLLELDDDFEWKVVPYGDVHCSTFTLAQAVLFDDIYLVDAIDGLFQMEIADVTSIQEPMECRKVRIDGYAANQMTAIATFSRSGFSYIITGDASGNIVVIKSKTADPIEKKVIKFNVGDQVNAITRLGKEKLSVTQICAIGTLLGGFYVLSESNDGDDMAACSQELQLYGETNGLPSLDFTEWSSDCILDTERTACDSVINGKALTGVLKALVVHPETMATSYPVLHAKRHILQTIHVETNTIE</sequence>
<accession>A0A367YFY7</accession>
<dbReference type="InterPro" id="IPR015943">
    <property type="entry name" value="WD40/YVTN_repeat-like_dom_sf"/>
</dbReference>
<evidence type="ECO:0008006" key="3">
    <source>
        <dbReference type="Google" id="ProtNLM"/>
    </source>
</evidence>
<gene>
    <name evidence="1" type="ORF">Cantr_00117</name>
</gene>
<evidence type="ECO:0000313" key="2">
    <source>
        <dbReference type="Proteomes" id="UP000253472"/>
    </source>
</evidence>
<dbReference type="EMBL" id="QLNQ01000022">
    <property type="protein sequence ID" value="RCK64758.1"/>
    <property type="molecule type" value="Genomic_DNA"/>
</dbReference>
<dbReference type="OrthoDB" id="433457at2759"/>
<dbReference type="AlphaFoldDB" id="A0A367YFY7"/>
<protein>
    <recommendedName>
        <fullName evidence="3">DNA damage-binding protein 1</fullName>
    </recommendedName>
</protein>
<dbReference type="STRING" id="5486.A0A367YFY7"/>
<proteinExistence type="predicted"/>
<comment type="caution">
    <text evidence="1">The sequence shown here is derived from an EMBL/GenBank/DDBJ whole genome shotgun (WGS) entry which is preliminary data.</text>
</comment>
<name>A0A367YFY7_9ASCO</name>
<keyword evidence="2" id="KW-1185">Reference proteome</keyword>
<dbReference type="Gene3D" id="2.130.10.10">
    <property type="entry name" value="YVTN repeat-like/Quinoprotein amine dehydrogenase"/>
    <property type="match status" value="2"/>
</dbReference>
<reference evidence="1 2" key="1">
    <citation type="submission" date="2018-06" db="EMBL/GenBank/DDBJ databases">
        <title>Whole genome sequencing of Candida tropicalis (genome annotated by CSBL at Korea University).</title>
        <authorList>
            <person name="Ahn J."/>
        </authorList>
    </citation>
    <scope>NUCLEOTIDE SEQUENCE [LARGE SCALE GENOMIC DNA]</scope>
    <source>
        <strain evidence="1 2">ATCC 20962</strain>
    </source>
</reference>
<dbReference type="Proteomes" id="UP000253472">
    <property type="component" value="Unassembled WGS sequence"/>
</dbReference>
<organism evidence="1 2">
    <name type="scientific">Candida viswanathii</name>
    <dbReference type="NCBI Taxonomy" id="5486"/>
    <lineage>
        <taxon>Eukaryota</taxon>
        <taxon>Fungi</taxon>
        <taxon>Dikarya</taxon>
        <taxon>Ascomycota</taxon>
        <taxon>Saccharomycotina</taxon>
        <taxon>Pichiomycetes</taxon>
        <taxon>Debaryomycetaceae</taxon>
        <taxon>Candida/Lodderomyces clade</taxon>
        <taxon>Candida</taxon>
    </lineage>
</organism>